<name>A0A453PQ17_AEGTS</name>
<reference evidence="1" key="3">
    <citation type="journal article" date="2017" name="Nature">
        <title>Genome sequence of the progenitor of the wheat D genome Aegilops tauschii.</title>
        <authorList>
            <person name="Luo M.C."/>
            <person name="Gu Y.Q."/>
            <person name="Puiu D."/>
            <person name="Wang H."/>
            <person name="Twardziok S.O."/>
            <person name="Deal K.R."/>
            <person name="Huo N."/>
            <person name="Zhu T."/>
            <person name="Wang L."/>
            <person name="Wang Y."/>
            <person name="McGuire P.E."/>
            <person name="Liu S."/>
            <person name="Long H."/>
            <person name="Ramasamy R.K."/>
            <person name="Rodriguez J.C."/>
            <person name="Van S.L."/>
            <person name="Yuan L."/>
            <person name="Wang Z."/>
            <person name="Xia Z."/>
            <person name="Xiao L."/>
            <person name="Anderson O.D."/>
            <person name="Ouyang S."/>
            <person name="Liang Y."/>
            <person name="Zimin A.V."/>
            <person name="Pertea G."/>
            <person name="Qi P."/>
            <person name="Bennetzen J.L."/>
            <person name="Dai X."/>
            <person name="Dawson M.W."/>
            <person name="Muller H.G."/>
            <person name="Kugler K."/>
            <person name="Rivarola-Duarte L."/>
            <person name="Spannagl M."/>
            <person name="Mayer K.F.X."/>
            <person name="Lu F.H."/>
            <person name="Bevan M.W."/>
            <person name="Leroy P."/>
            <person name="Li P."/>
            <person name="You F.M."/>
            <person name="Sun Q."/>
            <person name="Liu Z."/>
            <person name="Lyons E."/>
            <person name="Wicker T."/>
            <person name="Salzberg S.L."/>
            <person name="Devos K.M."/>
            <person name="Dvorak J."/>
        </authorList>
    </citation>
    <scope>NUCLEOTIDE SEQUENCE [LARGE SCALE GENOMIC DNA]</scope>
    <source>
        <strain evidence="1">cv. AL8/78</strain>
    </source>
</reference>
<keyword evidence="2" id="KW-1185">Reference proteome</keyword>
<proteinExistence type="predicted"/>
<dbReference type="Gramene" id="AET6Gv20817300.25">
    <property type="protein sequence ID" value="AET6Gv20817300.25"/>
    <property type="gene ID" value="AET6Gv20817300"/>
</dbReference>
<evidence type="ECO:0000313" key="1">
    <source>
        <dbReference type="EnsemblPlants" id="AET6Gv20817300.25"/>
    </source>
</evidence>
<reference evidence="1" key="4">
    <citation type="submission" date="2019-03" db="UniProtKB">
        <authorList>
            <consortium name="EnsemblPlants"/>
        </authorList>
    </citation>
    <scope>IDENTIFICATION</scope>
</reference>
<dbReference type="AlphaFoldDB" id="A0A453PQ17"/>
<dbReference type="EnsemblPlants" id="AET6Gv20817300.25">
    <property type="protein sequence ID" value="AET6Gv20817300.25"/>
    <property type="gene ID" value="AET6Gv20817300"/>
</dbReference>
<reference evidence="2" key="2">
    <citation type="journal article" date="2017" name="Nat. Plants">
        <title>The Aegilops tauschii genome reveals multiple impacts of transposons.</title>
        <authorList>
            <person name="Zhao G."/>
            <person name="Zou C."/>
            <person name="Li K."/>
            <person name="Wang K."/>
            <person name="Li T."/>
            <person name="Gao L."/>
            <person name="Zhang X."/>
            <person name="Wang H."/>
            <person name="Yang Z."/>
            <person name="Liu X."/>
            <person name="Jiang W."/>
            <person name="Mao L."/>
            <person name="Kong X."/>
            <person name="Jiao Y."/>
            <person name="Jia J."/>
        </authorList>
    </citation>
    <scope>NUCLEOTIDE SEQUENCE [LARGE SCALE GENOMIC DNA]</scope>
    <source>
        <strain evidence="2">cv. AL8/78</strain>
    </source>
</reference>
<sequence length="96" mass="10775">RRVLQSVSSNCLHQPKITRMVFSTCVSNITGTKQTECQQVDWLPFKGTLTPNHLRPSPLPKRVNMPSPPCCEQATPKQVCQKRSLGYCYGSRMPVA</sequence>
<dbReference type="Proteomes" id="UP000015105">
    <property type="component" value="Chromosome 6D"/>
</dbReference>
<accession>A0A453PQ17</accession>
<reference evidence="1" key="5">
    <citation type="journal article" date="2021" name="G3 (Bethesda)">
        <title>Aegilops tauschii genome assembly Aet v5.0 features greater sequence contiguity and improved annotation.</title>
        <authorList>
            <person name="Wang L."/>
            <person name="Zhu T."/>
            <person name="Rodriguez J.C."/>
            <person name="Deal K.R."/>
            <person name="Dubcovsky J."/>
            <person name="McGuire P.E."/>
            <person name="Lux T."/>
            <person name="Spannagl M."/>
            <person name="Mayer K.F.X."/>
            <person name="Baldrich P."/>
            <person name="Meyers B.C."/>
            <person name="Huo N."/>
            <person name="Gu Y.Q."/>
            <person name="Zhou H."/>
            <person name="Devos K.M."/>
            <person name="Bennetzen J.L."/>
            <person name="Unver T."/>
            <person name="Budak H."/>
            <person name="Gulick P.J."/>
            <person name="Galiba G."/>
            <person name="Kalapos B."/>
            <person name="Nelson D.R."/>
            <person name="Li P."/>
            <person name="You F.M."/>
            <person name="Luo M.C."/>
            <person name="Dvorak J."/>
        </authorList>
    </citation>
    <scope>NUCLEOTIDE SEQUENCE [LARGE SCALE GENOMIC DNA]</scope>
    <source>
        <strain evidence="1">cv. AL8/78</strain>
    </source>
</reference>
<protein>
    <submittedName>
        <fullName evidence="1">Uncharacterized protein</fullName>
    </submittedName>
</protein>
<organism evidence="1 2">
    <name type="scientific">Aegilops tauschii subsp. strangulata</name>
    <name type="common">Goatgrass</name>
    <dbReference type="NCBI Taxonomy" id="200361"/>
    <lineage>
        <taxon>Eukaryota</taxon>
        <taxon>Viridiplantae</taxon>
        <taxon>Streptophyta</taxon>
        <taxon>Embryophyta</taxon>
        <taxon>Tracheophyta</taxon>
        <taxon>Spermatophyta</taxon>
        <taxon>Magnoliopsida</taxon>
        <taxon>Liliopsida</taxon>
        <taxon>Poales</taxon>
        <taxon>Poaceae</taxon>
        <taxon>BOP clade</taxon>
        <taxon>Pooideae</taxon>
        <taxon>Triticodae</taxon>
        <taxon>Triticeae</taxon>
        <taxon>Triticinae</taxon>
        <taxon>Aegilops</taxon>
    </lineage>
</organism>
<evidence type="ECO:0000313" key="2">
    <source>
        <dbReference type="Proteomes" id="UP000015105"/>
    </source>
</evidence>
<reference evidence="2" key="1">
    <citation type="journal article" date="2014" name="Science">
        <title>Ancient hybridizations among the ancestral genomes of bread wheat.</title>
        <authorList>
            <consortium name="International Wheat Genome Sequencing Consortium,"/>
            <person name="Marcussen T."/>
            <person name="Sandve S.R."/>
            <person name="Heier L."/>
            <person name="Spannagl M."/>
            <person name="Pfeifer M."/>
            <person name="Jakobsen K.S."/>
            <person name="Wulff B.B."/>
            <person name="Steuernagel B."/>
            <person name="Mayer K.F."/>
            <person name="Olsen O.A."/>
        </authorList>
    </citation>
    <scope>NUCLEOTIDE SEQUENCE [LARGE SCALE GENOMIC DNA]</scope>
    <source>
        <strain evidence="2">cv. AL8/78</strain>
    </source>
</reference>